<evidence type="ECO:0000313" key="1">
    <source>
        <dbReference type="EMBL" id="KIK13014.1"/>
    </source>
</evidence>
<protein>
    <submittedName>
        <fullName evidence="1">Uncharacterized protein</fullName>
    </submittedName>
</protein>
<gene>
    <name evidence="1" type="ORF">PISMIDRAFT_689047</name>
</gene>
<reference evidence="1 2" key="1">
    <citation type="submission" date="2014-04" db="EMBL/GenBank/DDBJ databases">
        <authorList>
            <consortium name="DOE Joint Genome Institute"/>
            <person name="Kuo A."/>
            <person name="Kohler A."/>
            <person name="Costa M.D."/>
            <person name="Nagy L.G."/>
            <person name="Floudas D."/>
            <person name="Copeland A."/>
            <person name="Barry K.W."/>
            <person name="Cichocki N."/>
            <person name="Veneault-Fourrey C."/>
            <person name="LaButti K."/>
            <person name="Lindquist E.A."/>
            <person name="Lipzen A."/>
            <person name="Lundell T."/>
            <person name="Morin E."/>
            <person name="Murat C."/>
            <person name="Sun H."/>
            <person name="Tunlid A."/>
            <person name="Henrissat B."/>
            <person name="Grigoriev I.V."/>
            <person name="Hibbett D.S."/>
            <person name="Martin F."/>
            <person name="Nordberg H.P."/>
            <person name="Cantor M.N."/>
            <person name="Hua S.X."/>
        </authorList>
    </citation>
    <scope>NUCLEOTIDE SEQUENCE [LARGE SCALE GENOMIC DNA]</scope>
    <source>
        <strain evidence="1 2">441</strain>
    </source>
</reference>
<sequence>MTLVDGIHDFLMTLKVPSPWSIKGRPAYRITNVGKEEYLGVSRVVPDIFPPPPAPVVTLRRGVLPPEFTIVPVDVEANAYVILVDRRVTRDQDNCVFAFENEPAEVWLICYKEAQNAYIIEKREKFGPAPSIVWTALSPDGAVHPDQILLMPFEEPEPFQLFKFERVGLE</sequence>
<dbReference type="Proteomes" id="UP000054018">
    <property type="component" value="Unassembled WGS sequence"/>
</dbReference>
<accession>A0A0C9YGK4</accession>
<reference evidence="2" key="2">
    <citation type="submission" date="2015-01" db="EMBL/GenBank/DDBJ databases">
        <title>Evolutionary Origins and Diversification of the Mycorrhizal Mutualists.</title>
        <authorList>
            <consortium name="DOE Joint Genome Institute"/>
            <consortium name="Mycorrhizal Genomics Consortium"/>
            <person name="Kohler A."/>
            <person name="Kuo A."/>
            <person name="Nagy L.G."/>
            <person name="Floudas D."/>
            <person name="Copeland A."/>
            <person name="Barry K.W."/>
            <person name="Cichocki N."/>
            <person name="Veneault-Fourrey C."/>
            <person name="LaButti K."/>
            <person name="Lindquist E.A."/>
            <person name="Lipzen A."/>
            <person name="Lundell T."/>
            <person name="Morin E."/>
            <person name="Murat C."/>
            <person name="Riley R."/>
            <person name="Ohm R."/>
            <person name="Sun H."/>
            <person name="Tunlid A."/>
            <person name="Henrissat B."/>
            <person name="Grigoriev I.V."/>
            <person name="Hibbett D.S."/>
            <person name="Martin F."/>
        </authorList>
    </citation>
    <scope>NUCLEOTIDE SEQUENCE [LARGE SCALE GENOMIC DNA]</scope>
    <source>
        <strain evidence="2">441</strain>
    </source>
</reference>
<dbReference type="AlphaFoldDB" id="A0A0C9YGK4"/>
<name>A0A0C9YGK4_9AGAM</name>
<dbReference type="OrthoDB" id="2645247at2759"/>
<evidence type="ECO:0000313" key="2">
    <source>
        <dbReference type="Proteomes" id="UP000054018"/>
    </source>
</evidence>
<organism evidence="1 2">
    <name type="scientific">Pisolithus microcarpus 441</name>
    <dbReference type="NCBI Taxonomy" id="765257"/>
    <lineage>
        <taxon>Eukaryota</taxon>
        <taxon>Fungi</taxon>
        <taxon>Dikarya</taxon>
        <taxon>Basidiomycota</taxon>
        <taxon>Agaricomycotina</taxon>
        <taxon>Agaricomycetes</taxon>
        <taxon>Agaricomycetidae</taxon>
        <taxon>Boletales</taxon>
        <taxon>Sclerodermatineae</taxon>
        <taxon>Pisolithaceae</taxon>
        <taxon>Pisolithus</taxon>
    </lineage>
</organism>
<keyword evidence="2" id="KW-1185">Reference proteome</keyword>
<dbReference type="HOGENOM" id="CLU_115968_2_0_1"/>
<dbReference type="EMBL" id="KN834027">
    <property type="protein sequence ID" value="KIK13014.1"/>
    <property type="molecule type" value="Genomic_DNA"/>
</dbReference>
<dbReference type="Gene3D" id="2.80.10.50">
    <property type="match status" value="1"/>
</dbReference>
<proteinExistence type="predicted"/>